<feature type="domain" description="Alpha-carbonic anhydrase" evidence="8">
    <location>
        <begin position="1"/>
        <end position="99"/>
    </location>
</feature>
<comment type="similarity">
    <text evidence="2">Belongs to the alpha-carbonic anhydrase family.</text>
</comment>
<organism evidence="9">
    <name type="scientific">Ascaris suum</name>
    <name type="common">Pig roundworm</name>
    <name type="synonym">Ascaris lumbricoides</name>
    <dbReference type="NCBI Taxonomy" id="6253"/>
    <lineage>
        <taxon>Eukaryota</taxon>
        <taxon>Metazoa</taxon>
        <taxon>Ecdysozoa</taxon>
        <taxon>Nematoda</taxon>
        <taxon>Chromadorea</taxon>
        <taxon>Rhabditida</taxon>
        <taxon>Spirurina</taxon>
        <taxon>Ascaridomorpha</taxon>
        <taxon>Ascaridoidea</taxon>
        <taxon>Ascarididae</taxon>
        <taxon>Ascaris</taxon>
    </lineage>
</organism>
<dbReference type="GO" id="GO:0008270">
    <property type="term" value="F:zinc ion binding"/>
    <property type="evidence" value="ECO:0007669"/>
    <property type="project" value="InterPro"/>
</dbReference>
<accession>F1LCF3</accession>
<keyword evidence="4" id="KW-0479">Metal-binding</keyword>
<comment type="catalytic activity">
    <reaction evidence="7">
        <text>hydrogencarbonate + H(+) = CO2 + H2O</text>
        <dbReference type="Rhea" id="RHEA:10748"/>
        <dbReference type="ChEBI" id="CHEBI:15377"/>
        <dbReference type="ChEBI" id="CHEBI:15378"/>
        <dbReference type="ChEBI" id="CHEBI:16526"/>
        <dbReference type="ChEBI" id="CHEBI:17544"/>
        <dbReference type="EC" id="4.2.1.1"/>
    </reaction>
</comment>
<sequence length="99" mass="11064">MLDKVAIPSSSATIEHAVVEHKLPHNKNSFWRYTGSLTTPPCSEGVTWTVFTEPVSITKEQVTSAFLPFPPSFSFLHPNVSFVLAYVRSFIRCMECATN</sequence>
<dbReference type="InterPro" id="IPR036398">
    <property type="entry name" value="CA_dom_sf"/>
</dbReference>
<dbReference type="Pfam" id="PF00194">
    <property type="entry name" value="Carb_anhydrase"/>
    <property type="match status" value="1"/>
</dbReference>
<dbReference type="GO" id="GO:0005737">
    <property type="term" value="C:cytoplasm"/>
    <property type="evidence" value="ECO:0007669"/>
    <property type="project" value="TreeGrafter"/>
</dbReference>
<dbReference type="PANTHER" id="PTHR18952">
    <property type="entry name" value="CARBONIC ANHYDRASE"/>
    <property type="match status" value="1"/>
</dbReference>
<evidence type="ECO:0000256" key="7">
    <source>
        <dbReference type="ARBA" id="ARBA00048348"/>
    </source>
</evidence>
<dbReference type="EMBL" id="JI177505">
    <property type="protein sequence ID" value="ADY47807.1"/>
    <property type="molecule type" value="mRNA"/>
</dbReference>
<dbReference type="EC" id="4.2.1.1" evidence="3"/>
<evidence type="ECO:0000256" key="3">
    <source>
        <dbReference type="ARBA" id="ARBA00012925"/>
    </source>
</evidence>
<evidence type="ECO:0000256" key="6">
    <source>
        <dbReference type="ARBA" id="ARBA00023239"/>
    </source>
</evidence>
<evidence type="ECO:0000256" key="5">
    <source>
        <dbReference type="ARBA" id="ARBA00022833"/>
    </source>
</evidence>
<keyword evidence="6" id="KW-0456">Lyase</keyword>
<comment type="cofactor">
    <cofactor evidence="1">
        <name>Zn(2+)</name>
        <dbReference type="ChEBI" id="CHEBI:29105"/>
    </cofactor>
</comment>
<dbReference type="PANTHER" id="PTHR18952:SF141">
    <property type="entry name" value="CARBONIC ANHYDRASE"/>
    <property type="match status" value="1"/>
</dbReference>
<name>F1LCF3_ASCSU</name>
<dbReference type="PROSITE" id="PS51144">
    <property type="entry name" value="ALPHA_CA_2"/>
    <property type="match status" value="1"/>
</dbReference>
<evidence type="ECO:0000256" key="4">
    <source>
        <dbReference type="ARBA" id="ARBA00022723"/>
    </source>
</evidence>
<evidence type="ECO:0000313" key="9">
    <source>
        <dbReference type="EMBL" id="ADY47807.1"/>
    </source>
</evidence>
<reference evidence="9" key="1">
    <citation type="journal article" date="2011" name="Genome Res.">
        <title>Deep small RNA sequencing from the nematode Ascaris reveals conservation, functional diversification, and novel developmental profiles.</title>
        <authorList>
            <person name="Wang J."/>
            <person name="Czech B."/>
            <person name="Crunk A."/>
            <person name="Wallace A."/>
            <person name="Mitreva M."/>
            <person name="Hannon G.J."/>
            <person name="Davis R.E."/>
        </authorList>
    </citation>
    <scope>NUCLEOTIDE SEQUENCE</scope>
</reference>
<protein>
    <recommendedName>
        <fullName evidence="3">carbonic anhydrase</fullName>
        <ecNumber evidence="3">4.2.1.1</ecNumber>
    </recommendedName>
</protein>
<dbReference type="AlphaFoldDB" id="F1LCF3"/>
<dbReference type="SUPFAM" id="SSF51069">
    <property type="entry name" value="Carbonic anhydrase"/>
    <property type="match status" value="1"/>
</dbReference>
<evidence type="ECO:0000256" key="1">
    <source>
        <dbReference type="ARBA" id="ARBA00001947"/>
    </source>
</evidence>
<evidence type="ECO:0000256" key="2">
    <source>
        <dbReference type="ARBA" id="ARBA00010718"/>
    </source>
</evidence>
<proteinExistence type="evidence at transcript level"/>
<dbReference type="GO" id="GO:0004089">
    <property type="term" value="F:carbonate dehydratase activity"/>
    <property type="evidence" value="ECO:0007669"/>
    <property type="project" value="UniProtKB-EC"/>
</dbReference>
<dbReference type="InterPro" id="IPR001148">
    <property type="entry name" value="CA_dom"/>
</dbReference>
<evidence type="ECO:0000259" key="8">
    <source>
        <dbReference type="PROSITE" id="PS51144"/>
    </source>
</evidence>
<dbReference type="InterPro" id="IPR023561">
    <property type="entry name" value="Carbonic_anhydrase_a-class"/>
</dbReference>
<dbReference type="Gene3D" id="3.10.200.10">
    <property type="entry name" value="Alpha carbonic anhydrase"/>
    <property type="match status" value="1"/>
</dbReference>
<keyword evidence="5" id="KW-0862">Zinc</keyword>